<evidence type="ECO:0000313" key="2">
    <source>
        <dbReference type="EMBL" id="KGJ70500.1"/>
    </source>
</evidence>
<sequence length="321" mass="35451">MVVIFDFFVFPILPATSGVQHIVQPARPPTTGQTALIRINPMQAADFSATLQNLFAKGVRYGAVIDLGCADGHFVLNHLSRLGGAVPLNIDANRIYENSLKAIKEVLGGHYRICAVTDHEGEIEITESVHPYWSSVRPAGDLYWARLNDLIKSKVKVPATTLDALVKELSLEPPFLLKLDVQGAEKAALKGARYVLENCSVVVCEADIDDFQDINATLLEAGFFLYDLTTLQRLRDGTLGWFYPVYVSGKLAHLKPQAFWDTGDNAAVIEVQEARRKMILEQNSKILNRLRYGQADAGRNDPCPCGSGQKFKHCCGSYRAD</sequence>
<dbReference type="Gene3D" id="3.40.50.150">
    <property type="entry name" value="Vaccinia Virus protein VP39"/>
    <property type="match status" value="1"/>
</dbReference>
<feature type="domain" description="Methyltransferase FkbM" evidence="1">
    <location>
        <begin position="83"/>
        <end position="223"/>
    </location>
</feature>
<dbReference type="NCBIfam" id="TIGR01444">
    <property type="entry name" value="fkbM_fam"/>
    <property type="match status" value="1"/>
</dbReference>
<reference evidence="2 3" key="1">
    <citation type="journal article" date="2014" name="BMC Genomics">
        <title>Comparative genomics of Bradyrhizobium japonicum CPAC 15 and Bradyrhizobium diazoefficiens CPAC 7: elite model strains for understanding symbiotic performance with soybean.</title>
        <authorList>
            <person name="Siqueira A.F."/>
            <person name="Ormeno-Orrillo E."/>
            <person name="Souza R.C."/>
            <person name="Rodrigues E.P."/>
            <person name="Almeida L.G."/>
            <person name="Barcellos F.G."/>
            <person name="Batista J.S."/>
            <person name="Nakatami A.S."/>
            <person name="Martinez-Romero E."/>
            <person name="Vasconcelos A.T."/>
            <person name="Hungria M."/>
        </authorList>
    </citation>
    <scope>NUCLEOTIDE SEQUENCE [LARGE SCALE GENOMIC DNA]</scope>
    <source>
        <strain evidence="2 3">SEMIA 5080</strain>
    </source>
</reference>
<dbReference type="SUPFAM" id="SSF103642">
    <property type="entry name" value="Sec-C motif"/>
    <property type="match status" value="1"/>
</dbReference>
<protein>
    <recommendedName>
        <fullName evidence="1">Methyltransferase FkbM domain-containing protein</fullName>
    </recommendedName>
</protein>
<dbReference type="InterPro" id="IPR029063">
    <property type="entry name" value="SAM-dependent_MTases_sf"/>
</dbReference>
<dbReference type="SUPFAM" id="SSF53335">
    <property type="entry name" value="S-adenosyl-L-methionine-dependent methyltransferases"/>
    <property type="match status" value="1"/>
</dbReference>
<dbReference type="EMBL" id="ADOU02000004">
    <property type="protein sequence ID" value="KGJ70500.1"/>
    <property type="molecule type" value="Genomic_DNA"/>
</dbReference>
<gene>
    <name evidence="2" type="ORF">BJA5080_06861</name>
</gene>
<dbReference type="Gene3D" id="3.10.450.50">
    <property type="match status" value="1"/>
</dbReference>
<organism evidence="2 3">
    <name type="scientific">Bradyrhizobium diazoefficiens SEMIA 5080</name>
    <dbReference type="NCBI Taxonomy" id="754504"/>
    <lineage>
        <taxon>Bacteria</taxon>
        <taxon>Pseudomonadati</taxon>
        <taxon>Pseudomonadota</taxon>
        <taxon>Alphaproteobacteria</taxon>
        <taxon>Hyphomicrobiales</taxon>
        <taxon>Nitrobacteraceae</taxon>
        <taxon>Bradyrhizobium</taxon>
    </lineage>
</organism>
<dbReference type="PANTHER" id="PTHR33747:SF1">
    <property type="entry name" value="ADENYLATE CYCLASE-ASSOCIATED CAP C-TERMINAL DOMAIN-CONTAINING PROTEIN"/>
    <property type="match status" value="1"/>
</dbReference>
<dbReference type="PANTHER" id="PTHR33747">
    <property type="entry name" value="UPF0225 PROTEIN SCO1677"/>
    <property type="match status" value="1"/>
</dbReference>
<name>A0A837CMF7_9BRAD</name>
<dbReference type="Proteomes" id="UP000024900">
    <property type="component" value="Unassembled WGS sequence"/>
</dbReference>
<dbReference type="InterPro" id="IPR006342">
    <property type="entry name" value="FkbM_mtfrase"/>
</dbReference>
<evidence type="ECO:0000259" key="1">
    <source>
        <dbReference type="Pfam" id="PF05050"/>
    </source>
</evidence>
<dbReference type="AlphaFoldDB" id="A0A837CMF7"/>
<dbReference type="Pfam" id="PF05050">
    <property type="entry name" value="Methyltransf_21"/>
    <property type="match status" value="1"/>
</dbReference>
<proteinExistence type="predicted"/>
<accession>A0A837CMF7</accession>
<comment type="caution">
    <text evidence="2">The sequence shown here is derived from an EMBL/GenBank/DDBJ whole genome shotgun (WGS) entry which is preliminary data.</text>
</comment>
<dbReference type="Pfam" id="PF02810">
    <property type="entry name" value="SEC-C"/>
    <property type="match status" value="1"/>
</dbReference>
<dbReference type="InterPro" id="IPR004027">
    <property type="entry name" value="SEC_C_motif"/>
</dbReference>
<evidence type="ECO:0000313" key="3">
    <source>
        <dbReference type="Proteomes" id="UP000024900"/>
    </source>
</evidence>